<keyword evidence="5" id="KW-1185">Reference proteome</keyword>
<dbReference type="Gene3D" id="3.40.50.1110">
    <property type="entry name" value="SGNH hydrolase"/>
    <property type="match status" value="1"/>
</dbReference>
<protein>
    <submittedName>
        <fullName evidence="4">Putative carbohydrate esterase</fullName>
    </submittedName>
</protein>
<evidence type="ECO:0000256" key="2">
    <source>
        <dbReference type="SAM" id="SignalP"/>
    </source>
</evidence>
<dbReference type="Pfam" id="PF03629">
    <property type="entry name" value="SASA"/>
    <property type="match status" value="1"/>
</dbReference>
<evidence type="ECO:0000256" key="1">
    <source>
        <dbReference type="ARBA" id="ARBA00022801"/>
    </source>
</evidence>
<dbReference type="PANTHER" id="PTHR31988">
    <property type="entry name" value="ESTERASE, PUTATIVE (DUF303)-RELATED"/>
    <property type="match status" value="1"/>
</dbReference>
<dbReference type="GO" id="GO:0016787">
    <property type="term" value="F:hydrolase activity"/>
    <property type="evidence" value="ECO:0007669"/>
    <property type="project" value="UniProtKB-KW"/>
</dbReference>
<dbReference type="InterPro" id="IPR036514">
    <property type="entry name" value="SGNH_hydro_sf"/>
</dbReference>
<dbReference type="InterPro" id="IPR052940">
    <property type="entry name" value="Carb_Esterase_6"/>
</dbReference>
<reference evidence="4" key="1">
    <citation type="submission" date="2020-01" db="EMBL/GenBank/DDBJ databases">
        <title>Genome sequence of Kobresia littledalei, the first chromosome-level genome in the family Cyperaceae.</title>
        <authorList>
            <person name="Qu G."/>
        </authorList>
    </citation>
    <scope>NUCLEOTIDE SEQUENCE</scope>
    <source>
        <strain evidence="4">C.B.Clarke</strain>
        <tissue evidence="4">Leaf</tissue>
    </source>
</reference>
<comment type="caution">
    <text evidence="4">The sequence shown here is derived from an EMBL/GenBank/DDBJ whole genome shotgun (WGS) entry which is preliminary data.</text>
</comment>
<dbReference type="EMBL" id="SWLB01000008">
    <property type="protein sequence ID" value="KAF3335179.1"/>
    <property type="molecule type" value="Genomic_DNA"/>
</dbReference>
<dbReference type="InterPro" id="IPR005181">
    <property type="entry name" value="SASA"/>
</dbReference>
<organism evidence="4 5">
    <name type="scientific">Carex littledalei</name>
    <dbReference type="NCBI Taxonomy" id="544730"/>
    <lineage>
        <taxon>Eukaryota</taxon>
        <taxon>Viridiplantae</taxon>
        <taxon>Streptophyta</taxon>
        <taxon>Embryophyta</taxon>
        <taxon>Tracheophyta</taxon>
        <taxon>Spermatophyta</taxon>
        <taxon>Magnoliopsida</taxon>
        <taxon>Liliopsida</taxon>
        <taxon>Poales</taxon>
        <taxon>Cyperaceae</taxon>
        <taxon>Cyperoideae</taxon>
        <taxon>Cariceae</taxon>
        <taxon>Carex</taxon>
        <taxon>Carex subgen. Euthyceras</taxon>
    </lineage>
</organism>
<dbReference type="SUPFAM" id="SSF52266">
    <property type="entry name" value="SGNH hydrolase"/>
    <property type="match status" value="1"/>
</dbReference>
<keyword evidence="1" id="KW-0378">Hydrolase</keyword>
<evidence type="ECO:0000313" key="4">
    <source>
        <dbReference type="EMBL" id="KAF3335179.1"/>
    </source>
</evidence>
<feature type="chain" id="PRO_5032402102" evidence="2">
    <location>
        <begin position="20"/>
        <end position="271"/>
    </location>
</feature>
<name>A0A833RHC4_9POAL</name>
<dbReference type="AlphaFoldDB" id="A0A833RHC4"/>
<dbReference type="PANTHER" id="PTHR31988:SF15">
    <property type="entry name" value="ESTERASE, PUTATIVE (DUF303)-RELATED"/>
    <property type="match status" value="1"/>
</dbReference>
<feature type="signal peptide" evidence="2">
    <location>
        <begin position="1"/>
        <end position="19"/>
    </location>
</feature>
<accession>A0A833RHC4</accession>
<dbReference type="Proteomes" id="UP000623129">
    <property type="component" value="Unassembled WGS sequence"/>
</dbReference>
<gene>
    <name evidence="4" type="ORF">FCM35_KLT19686</name>
</gene>
<evidence type="ECO:0000313" key="5">
    <source>
        <dbReference type="Proteomes" id="UP000623129"/>
    </source>
</evidence>
<dbReference type="OrthoDB" id="42638at2759"/>
<sequence>MSLTLSLLLLIAISQPCVSDLTAVNDDYWESRKLMFILAGQSNMAGRGGVNENKWDHVIPTECGPHPSILRLNASLQWVPATEPLHADIDVRRTCGVGPGMSFANWIREPVKEGGWRLIGLVPCAVGGTRIQEWSRGSVLYQQMIGRTKAALTSGGKIGAVLWYQGESDTVKHEDAYSYRARLEKLIFDLRTDLHLPHLLFIQVALASGEGPYVKIVREAQKGIRLPNVKYVDASGLKLERDHLHLTTQSQVQLGIMLAGSYLNSGINGIY</sequence>
<evidence type="ECO:0000259" key="3">
    <source>
        <dbReference type="Pfam" id="PF03629"/>
    </source>
</evidence>
<feature type="domain" description="Sialate O-acetylesterase" evidence="3">
    <location>
        <begin position="34"/>
        <end position="263"/>
    </location>
</feature>
<proteinExistence type="predicted"/>
<keyword evidence="2" id="KW-0732">Signal</keyword>